<keyword evidence="2" id="KW-0472">Membrane</keyword>
<keyword evidence="4" id="KW-1185">Reference proteome</keyword>
<feature type="transmembrane region" description="Helical" evidence="2">
    <location>
        <begin position="142"/>
        <end position="165"/>
    </location>
</feature>
<evidence type="ECO:0000256" key="1">
    <source>
        <dbReference type="SAM" id="MobiDB-lite"/>
    </source>
</evidence>
<name>A0A0D2MMW8_HYPSF</name>
<feature type="transmembrane region" description="Helical" evidence="2">
    <location>
        <begin position="110"/>
        <end position="130"/>
    </location>
</feature>
<feature type="transmembrane region" description="Helical" evidence="2">
    <location>
        <begin position="29"/>
        <end position="48"/>
    </location>
</feature>
<keyword evidence="2" id="KW-1133">Transmembrane helix</keyword>
<reference evidence="4" key="1">
    <citation type="submission" date="2014-04" db="EMBL/GenBank/DDBJ databases">
        <title>Evolutionary Origins and Diversification of the Mycorrhizal Mutualists.</title>
        <authorList>
            <consortium name="DOE Joint Genome Institute"/>
            <consortium name="Mycorrhizal Genomics Consortium"/>
            <person name="Kohler A."/>
            <person name="Kuo A."/>
            <person name="Nagy L.G."/>
            <person name="Floudas D."/>
            <person name="Copeland A."/>
            <person name="Barry K.W."/>
            <person name="Cichocki N."/>
            <person name="Veneault-Fourrey C."/>
            <person name="LaButti K."/>
            <person name="Lindquist E.A."/>
            <person name="Lipzen A."/>
            <person name="Lundell T."/>
            <person name="Morin E."/>
            <person name="Murat C."/>
            <person name="Riley R."/>
            <person name="Ohm R."/>
            <person name="Sun H."/>
            <person name="Tunlid A."/>
            <person name="Henrissat B."/>
            <person name="Grigoriev I.V."/>
            <person name="Hibbett D.S."/>
            <person name="Martin F."/>
        </authorList>
    </citation>
    <scope>NUCLEOTIDE SEQUENCE [LARGE SCALE GENOMIC DNA]</scope>
    <source>
        <strain evidence="4">FD-334 SS-4</strain>
    </source>
</reference>
<feature type="transmembrane region" description="Helical" evidence="2">
    <location>
        <begin position="84"/>
        <end position="103"/>
    </location>
</feature>
<dbReference type="OrthoDB" id="2873242at2759"/>
<keyword evidence="2" id="KW-0812">Transmembrane</keyword>
<evidence type="ECO:0000256" key="2">
    <source>
        <dbReference type="SAM" id="Phobius"/>
    </source>
</evidence>
<dbReference type="Proteomes" id="UP000054270">
    <property type="component" value="Unassembled WGS sequence"/>
</dbReference>
<feature type="region of interest" description="Disordered" evidence="1">
    <location>
        <begin position="263"/>
        <end position="287"/>
    </location>
</feature>
<feature type="transmembrane region" description="Helical" evidence="2">
    <location>
        <begin position="185"/>
        <end position="209"/>
    </location>
</feature>
<dbReference type="STRING" id="945553.A0A0D2MMW8"/>
<dbReference type="AlphaFoldDB" id="A0A0D2MMW8"/>
<accession>A0A0D2MMW8</accession>
<proteinExistence type="predicted"/>
<dbReference type="EMBL" id="KN817532">
    <property type="protein sequence ID" value="KJA25278.1"/>
    <property type="molecule type" value="Genomic_DNA"/>
</dbReference>
<sequence length="301" mass="33384">MHTNKSDIAGLYTVVFFQAIELLIRQRKAYIAVPLTVLYITVVLDLAGEWEILRLAVVIHDETRTAIASEVDYGPPQMDRMTNTALVVSALLADSLLVWRCYVLWHQNKWILGIYTAALLVEIVLLPIWLVTNITLGPLTFVSLYFIVSFTVTVISTILIIYRIFTVSRRADSKIAPYRFTTEILVESGALYTTNILVAGILLVLQANGAQAPWIIETSQILYSILVPVTGIAPTLITLRTASGNARPDAEWSQPISDIAFQAQESRRSAQESRPAGNNNAEALEDTAIRVVQRSGGRVQE</sequence>
<organism evidence="3 4">
    <name type="scientific">Hypholoma sublateritium (strain FD-334 SS-4)</name>
    <dbReference type="NCBI Taxonomy" id="945553"/>
    <lineage>
        <taxon>Eukaryota</taxon>
        <taxon>Fungi</taxon>
        <taxon>Dikarya</taxon>
        <taxon>Basidiomycota</taxon>
        <taxon>Agaricomycotina</taxon>
        <taxon>Agaricomycetes</taxon>
        <taxon>Agaricomycetidae</taxon>
        <taxon>Agaricales</taxon>
        <taxon>Agaricineae</taxon>
        <taxon>Strophariaceae</taxon>
        <taxon>Hypholoma</taxon>
    </lineage>
</organism>
<evidence type="ECO:0000313" key="4">
    <source>
        <dbReference type="Proteomes" id="UP000054270"/>
    </source>
</evidence>
<feature type="transmembrane region" description="Helical" evidence="2">
    <location>
        <begin position="221"/>
        <end position="239"/>
    </location>
</feature>
<gene>
    <name evidence="3" type="ORF">HYPSUDRAFT_53180</name>
</gene>
<protein>
    <submittedName>
        <fullName evidence="3">Uncharacterized protein</fullName>
    </submittedName>
</protein>
<evidence type="ECO:0000313" key="3">
    <source>
        <dbReference type="EMBL" id="KJA25278.1"/>
    </source>
</evidence>